<evidence type="ECO:0000313" key="2">
    <source>
        <dbReference type="Proteomes" id="UP000324767"/>
    </source>
</evidence>
<dbReference type="InterPro" id="IPR039634">
    <property type="entry name" value="Bul1-like"/>
</dbReference>
<reference evidence="1 2" key="1">
    <citation type="submission" date="2019-09" db="EMBL/GenBank/DDBJ databases">
        <title>The hologenome of the rock-dwelling lichen Lasallia pustulata.</title>
        <authorList>
            <person name="Greshake Tzovaras B."/>
            <person name="Segers F."/>
            <person name="Bicker A."/>
            <person name="Dal Grande F."/>
            <person name="Otte J."/>
            <person name="Hankeln T."/>
            <person name="Schmitt I."/>
            <person name="Ebersberger I."/>
        </authorList>
    </citation>
    <scope>NUCLEOTIDE SEQUENCE [LARGE SCALE GENOMIC DNA]</scope>
    <source>
        <strain evidence="1">A1-1</strain>
    </source>
</reference>
<dbReference type="EMBL" id="VXIT01000001">
    <property type="protein sequence ID" value="KAA6416138.1"/>
    <property type="molecule type" value="Genomic_DNA"/>
</dbReference>
<gene>
    <name evidence="1" type="ORF">FRX48_00857</name>
</gene>
<proteinExistence type="predicted"/>
<accession>A0A5M8Q1Z7</accession>
<dbReference type="Gene3D" id="2.60.40.640">
    <property type="match status" value="1"/>
</dbReference>
<dbReference type="PANTHER" id="PTHR31904:SF1">
    <property type="entry name" value="BYPASS OF STOP CODON PROTEIN 5-RELATED"/>
    <property type="match status" value="1"/>
</dbReference>
<sequence>MEPGLTVRSPSVLRALTQRPKPAIDILLKDEEEKTPVHFYTTLDRINGEVSITAPSDMRFDTVEISFMGDERTLVENLSTTAPTSTKIFASRPFLELKQPINTAAFPQHQVAQAGHTYRLPFMFVIPEHLLPQACRHPVDNDQLREAHLSLPPSLGDPMAPSDGKTLMDDLAPDMSTISYAVKVKITRNRESGGKPVILADVAKKIRVIPAYDEHPPLNVLAGKDDGYCLRKEKDLKKGMFKGKLGRLTVEAAQPRSLHLHAPRSENRVRVTTMATMNLRFDPAEESAQPPRLGQLVTKLKAATFFASVPMREIPSNSAAFRFDHRRGLYVETLNLSSRNVESVQWVRHTASHDTERGSSAHSVSSAVSIPDASSVYIGKAYYTASIVVPITLPENKSFVPTFHTCLISRTYLLDFSLSVHSPGKSVSASIMHLKVPVQVSSERNANAQPLISPEEARAIAARDADGYFVPRSVAPPSPEYTERAELVRPAPQVTNLAMESAAQPPEYAFLGSHAQGMAFAAARPICLPSACC</sequence>
<name>A0A5M8Q1Z7_9LECA</name>
<evidence type="ECO:0008006" key="3">
    <source>
        <dbReference type="Google" id="ProtNLM"/>
    </source>
</evidence>
<organism evidence="1 2">
    <name type="scientific">Lasallia pustulata</name>
    <dbReference type="NCBI Taxonomy" id="136370"/>
    <lineage>
        <taxon>Eukaryota</taxon>
        <taxon>Fungi</taxon>
        <taxon>Dikarya</taxon>
        <taxon>Ascomycota</taxon>
        <taxon>Pezizomycotina</taxon>
        <taxon>Lecanoromycetes</taxon>
        <taxon>OSLEUM clade</taxon>
        <taxon>Umbilicariomycetidae</taxon>
        <taxon>Umbilicariales</taxon>
        <taxon>Umbilicariaceae</taxon>
        <taxon>Lasallia</taxon>
    </lineage>
</organism>
<comment type="caution">
    <text evidence="1">The sequence shown here is derived from an EMBL/GenBank/DDBJ whole genome shotgun (WGS) entry which is preliminary data.</text>
</comment>
<evidence type="ECO:0000313" key="1">
    <source>
        <dbReference type="EMBL" id="KAA6416138.1"/>
    </source>
</evidence>
<dbReference type="PANTHER" id="PTHR31904">
    <property type="entry name" value="BYPASS OF STOP CODON PROTEIN 5-RELATED"/>
    <property type="match status" value="1"/>
</dbReference>
<dbReference type="Proteomes" id="UP000324767">
    <property type="component" value="Unassembled WGS sequence"/>
</dbReference>
<dbReference type="AlphaFoldDB" id="A0A5M8Q1Z7"/>
<dbReference type="OrthoDB" id="2283785at2759"/>
<protein>
    <recommendedName>
        <fullName evidence="3">Arrestin-like, N-terminal</fullName>
    </recommendedName>
</protein>
<dbReference type="InterPro" id="IPR014752">
    <property type="entry name" value="Arrestin-like_C"/>
</dbReference>